<dbReference type="Proteomes" id="UP000718451">
    <property type="component" value="Unassembled WGS sequence"/>
</dbReference>
<comment type="caution">
    <text evidence="2">The sequence shown here is derived from an EMBL/GenBank/DDBJ whole genome shotgun (WGS) entry which is preliminary data.</text>
</comment>
<keyword evidence="1" id="KW-0732">Signal</keyword>
<feature type="signal peptide" evidence="1">
    <location>
        <begin position="1"/>
        <end position="17"/>
    </location>
</feature>
<keyword evidence="3" id="KW-1185">Reference proteome</keyword>
<sequence length="328" mass="36480">MRLLLPLLLCLGSAVLAIGQTENDTVVAKQGDGIFSVLRNQGLDPVKYYPAFIELNIENLKNGSEMVLGETYIIPKAPDSYKDMGIAVDVENAIETPIFEEELADFENKGDKLENAVIYLMASSSNSSASSDQSQLKKDVLKSVAKQLLLNGAKVYLLQGTDEVTINEEESENSKDSIQVEAPMAGLDAMRNYVDVINKSFLKNSGKQKYQRLLVIDLKPGTTSEKYYKVAVFHDNNTEGERFATSMQQIFNKSKILDDSKDFTAIFAQKNNLFLAKNALPPLTFIEVDATENPKIEGRIKVKPEKNWLTDVITSGIVNDYAQLEFQD</sequence>
<reference evidence="2 3" key="1">
    <citation type="submission" date="2020-04" db="EMBL/GenBank/DDBJ databases">
        <authorList>
            <person name="Yoon J."/>
        </authorList>
    </citation>
    <scope>NUCLEOTIDE SEQUENCE [LARGE SCALE GENOMIC DNA]</scope>
    <source>
        <strain evidence="2 3">DJ-13</strain>
    </source>
</reference>
<evidence type="ECO:0000256" key="1">
    <source>
        <dbReference type="SAM" id="SignalP"/>
    </source>
</evidence>
<organism evidence="2 3">
    <name type="scientific">Croceivirga thetidis</name>
    <dbReference type="NCBI Taxonomy" id="2721623"/>
    <lineage>
        <taxon>Bacteria</taxon>
        <taxon>Pseudomonadati</taxon>
        <taxon>Bacteroidota</taxon>
        <taxon>Flavobacteriia</taxon>
        <taxon>Flavobacteriales</taxon>
        <taxon>Flavobacteriaceae</taxon>
        <taxon>Croceivirga</taxon>
    </lineage>
</organism>
<proteinExistence type="predicted"/>
<accession>A0ABX1GPR6</accession>
<evidence type="ECO:0008006" key="4">
    <source>
        <dbReference type="Google" id="ProtNLM"/>
    </source>
</evidence>
<name>A0ABX1GPR6_9FLAO</name>
<gene>
    <name evidence="2" type="ORF">HCU67_06890</name>
</gene>
<evidence type="ECO:0000313" key="3">
    <source>
        <dbReference type="Proteomes" id="UP000718451"/>
    </source>
</evidence>
<dbReference type="EMBL" id="JAAWWL010000001">
    <property type="protein sequence ID" value="NKI31668.1"/>
    <property type="molecule type" value="Genomic_DNA"/>
</dbReference>
<evidence type="ECO:0000313" key="2">
    <source>
        <dbReference type="EMBL" id="NKI31668.1"/>
    </source>
</evidence>
<feature type="chain" id="PRO_5047347225" description="LysM domain-containing protein" evidence="1">
    <location>
        <begin position="18"/>
        <end position="328"/>
    </location>
</feature>
<protein>
    <recommendedName>
        <fullName evidence="4">LysM domain-containing protein</fullName>
    </recommendedName>
</protein>
<dbReference type="RefSeq" id="WP_168551826.1">
    <property type="nucleotide sequence ID" value="NZ_JAAWWL010000001.1"/>
</dbReference>